<dbReference type="GO" id="GO:0003723">
    <property type="term" value="F:RNA binding"/>
    <property type="evidence" value="ECO:0007669"/>
    <property type="project" value="InterPro"/>
</dbReference>
<dbReference type="SUPFAM" id="SSF75217">
    <property type="entry name" value="alpha/beta knot"/>
    <property type="match status" value="1"/>
</dbReference>
<evidence type="ECO:0000313" key="10">
    <source>
        <dbReference type="Proteomes" id="UP000190675"/>
    </source>
</evidence>
<proteinExistence type="inferred from homology"/>
<organism evidence="9 10">
    <name type="scientific">Bradyrhizobium erythrophlei</name>
    <dbReference type="NCBI Taxonomy" id="1437360"/>
    <lineage>
        <taxon>Bacteria</taxon>
        <taxon>Pseudomonadati</taxon>
        <taxon>Pseudomonadota</taxon>
        <taxon>Alphaproteobacteria</taxon>
        <taxon>Hyphomicrobiales</taxon>
        <taxon>Nitrobacteraceae</taxon>
        <taxon>Bradyrhizobium</taxon>
    </lineage>
</organism>
<comment type="catalytic activity">
    <reaction evidence="6">
        <text>5-carboxymethylaminomethyluridine(34) in tRNA(Leu) + S-adenosyl-L-methionine = 5-carboxymethylaminomethyl-2'-O-methyluridine(34) in tRNA(Leu) + S-adenosyl-L-homocysteine + H(+)</text>
        <dbReference type="Rhea" id="RHEA:43088"/>
        <dbReference type="Rhea" id="RHEA-COMP:10333"/>
        <dbReference type="Rhea" id="RHEA-COMP:10334"/>
        <dbReference type="ChEBI" id="CHEBI:15378"/>
        <dbReference type="ChEBI" id="CHEBI:57856"/>
        <dbReference type="ChEBI" id="CHEBI:59789"/>
        <dbReference type="ChEBI" id="CHEBI:74508"/>
        <dbReference type="ChEBI" id="CHEBI:74511"/>
        <dbReference type="EC" id="2.1.1.207"/>
    </reaction>
</comment>
<dbReference type="Proteomes" id="UP000190675">
    <property type="component" value="Chromosome I"/>
</dbReference>
<protein>
    <recommendedName>
        <fullName evidence="6">tRNA (cytidine(34)-2'-O)-methyltransferase</fullName>
        <ecNumber evidence="6">2.1.1.207</ecNumber>
    </recommendedName>
    <alternativeName>
        <fullName evidence="6">tRNA (cytidine/uridine-2'-O-)-methyltransferase TrmL</fullName>
    </alternativeName>
</protein>
<evidence type="ECO:0000259" key="8">
    <source>
        <dbReference type="Pfam" id="PF00588"/>
    </source>
</evidence>
<evidence type="ECO:0000256" key="7">
    <source>
        <dbReference type="PIRSR" id="PIRSR029256-1"/>
    </source>
</evidence>
<comment type="catalytic activity">
    <reaction evidence="6">
        <text>cytidine(34) in tRNA + S-adenosyl-L-methionine = 2'-O-methylcytidine(34) in tRNA + S-adenosyl-L-homocysteine + H(+)</text>
        <dbReference type="Rhea" id="RHEA:43084"/>
        <dbReference type="Rhea" id="RHEA-COMP:10331"/>
        <dbReference type="Rhea" id="RHEA-COMP:10332"/>
        <dbReference type="ChEBI" id="CHEBI:15378"/>
        <dbReference type="ChEBI" id="CHEBI:57856"/>
        <dbReference type="ChEBI" id="CHEBI:59789"/>
        <dbReference type="ChEBI" id="CHEBI:74495"/>
        <dbReference type="ChEBI" id="CHEBI:82748"/>
        <dbReference type="EC" id="2.1.1.207"/>
    </reaction>
</comment>
<evidence type="ECO:0000256" key="5">
    <source>
        <dbReference type="ARBA" id="ARBA00022694"/>
    </source>
</evidence>
<dbReference type="GO" id="GO:0141098">
    <property type="term" value="F:tRNA (cytidine(34)-2'-O)-methyltransferase activity"/>
    <property type="evidence" value="ECO:0007669"/>
    <property type="project" value="RHEA"/>
</dbReference>
<dbReference type="GO" id="GO:0005737">
    <property type="term" value="C:cytoplasm"/>
    <property type="evidence" value="ECO:0007669"/>
    <property type="project" value="UniProtKB-SubCell"/>
</dbReference>
<name>A0A1M5GQC6_9BRAD</name>
<gene>
    <name evidence="6" type="primary">trmL</name>
    <name evidence="9" type="ORF">SAMN05444169_0295</name>
</gene>
<dbReference type="OrthoDB" id="9789043at2"/>
<comment type="caution">
    <text evidence="6">Lacks conserved residue(s) required for the propagation of feature annotation.</text>
</comment>
<dbReference type="GO" id="GO:0002130">
    <property type="term" value="P:wobble position ribose methylation"/>
    <property type="evidence" value="ECO:0007669"/>
    <property type="project" value="TreeGrafter"/>
</dbReference>
<feature type="binding site" evidence="6 7">
    <location>
        <position position="129"/>
    </location>
    <ligand>
        <name>S-adenosyl-L-methionine</name>
        <dbReference type="ChEBI" id="CHEBI:59789"/>
    </ligand>
</feature>
<dbReference type="PIRSF" id="PIRSF029256">
    <property type="entry name" value="SpoU_TrmH_prd"/>
    <property type="match status" value="1"/>
</dbReference>
<dbReference type="GO" id="GO:0141102">
    <property type="term" value="F:tRNA (5-carboxymethylaminomethyluridine(34)-2'-O)-methyltransferase activity"/>
    <property type="evidence" value="ECO:0007669"/>
    <property type="project" value="RHEA"/>
</dbReference>
<comment type="similarity">
    <text evidence="6">Belongs to the class IV-like SAM-binding methyltransferase superfamily. RNA methyltransferase TrmH family. TrmL subfamily.</text>
</comment>
<dbReference type="PANTHER" id="PTHR42971">
    <property type="entry name" value="TRNA (CYTIDINE(34)-2'-O)-METHYLTRANSFERASE"/>
    <property type="match status" value="1"/>
</dbReference>
<comment type="subcellular location">
    <subcellularLocation>
        <location evidence="6">Cytoplasm</location>
    </subcellularLocation>
</comment>
<dbReference type="InterPro" id="IPR001537">
    <property type="entry name" value="SpoU_MeTrfase"/>
</dbReference>
<keyword evidence="1 6" id="KW-0963">Cytoplasm</keyword>
<evidence type="ECO:0000313" key="9">
    <source>
        <dbReference type="EMBL" id="SHG05692.1"/>
    </source>
</evidence>
<dbReference type="RefSeq" id="WP_079564220.1">
    <property type="nucleotide sequence ID" value="NZ_LT670818.1"/>
</dbReference>
<evidence type="ECO:0000256" key="6">
    <source>
        <dbReference type="HAMAP-Rule" id="MF_01885"/>
    </source>
</evidence>
<dbReference type="CDD" id="cd18094">
    <property type="entry name" value="SpoU-like_TrmL"/>
    <property type="match status" value="1"/>
</dbReference>
<keyword evidence="3 6" id="KW-0808">Transferase</keyword>
<feature type="domain" description="tRNA/rRNA methyltransferase SpoU type" evidence="8">
    <location>
        <begin position="2"/>
        <end position="140"/>
    </location>
</feature>
<comment type="subunit">
    <text evidence="6">Homodimer.</text>
</comment>
<dbReference type="Pfam" id="PF00588">
    <property type="entry name" value="SpoU_methylase"/>
    <property type="match status" value="1"/>
</dbReference>
<evidence type="ECO:0000256" key="3">
    <source>
        <dbReference type="ARBA" id="ARBA00022679"/>
    </source>
</evidence>
<evidence type="ECO:0000256" key="4">
    <source>
        <dbReference type="ARBA" id="ARBA00022691"/>
    </source>
</evidence>
<reference evidence="9 10" key="1">
    <citation type="submission" date="2016-11" db="EMBL/GenBank/DDBJ databases">
        <authorList>
            <person name="Jaros S."/>
            <person name="Januszkiewicz K."/>
            <person name="Wedrychowicz H."/>
        </authorList>
    </citation>
    <scope>NUCLEOTIDE SEQUENCE [LARGE SCALE GENOMIC DNA]</scope>
    <source>
        <strain evidence="9 10">GAS242</strain>
    </source>
</reference>
<dbReference type="InterPro" id="IPR029026">
    <property type="entry name" value="tRNA_m1G_MTases_N"/>
</dbReference>
<keyword evidence="4 6" id="KW-0949">S-adenosyl-L-methionine</keyword>
<dbReference type="Gene3D" id="3.40.1280.10">
    <property type="match status" value="1"/>
</dbReference>
<feature type="binding site" evidence="6 7">
    <location>
        <position position="121"/>
    </location>
    <ligand>
        <name>S-adenosyl-L-methionine</name>
        <dbReference type="ChEBI" id="CHEBI:59789"/>
    </ligand>
</feature>
<comment type="function">
    <text evidence="6">Methylates the ribose at the nucleotide 34 wobble position in the two leucyl isoacceptors tRNA(Leu)(CmAA) and tRNA(Leu)(cmnm5UmAA). Catalyzes the methyl transfer from S-adenosyl-L-methionine to the 2'-OH of the wobble nucleotide.</text>
</comment>
<keyword evidence="2 6" id="KW-0489">Methyltransferase</keyword>
<dbReference type="InterPro" id="IPR029028">
    <property type="entry name" value="Alpha/beta_knot_MTases"/>
</dbReference>
<dbReference type="EMBL" id="LT670818">
    <property type="protein sequence ID" value="SHG05692.1"/>
    <property type="molecule type" value="Genomic_DNA"/>
</dbReference>
<dbReference type="HAMAP" id="MF_01885">
    <property type="entry name" value="tRNA_methyltr_TrmL"/>
    <property type="match status" value="1"/>
</dbReference>
<sequence length="156" mass="17150">MQIALFQPDIPQNAGTILRLCACLDVAAHIIEPAGFPVSDRHFRRAGMDYLDQVTIMRHDSWPKFEQWRKDGGYRLVLFTTKGDCSYLDYRYSASDILLFGRESAGVPDEVAGVADARLVIPIKPGLRSLNIAVASAMALGEALRQTGSAPKEAAR</sequence>
<evidence type="ECO:0000256" key="2">
    <source>
        <dbReference type="ARBA" id="ARBA00022603"/>
    </source>
</evidence>
<accession>A0A1M5GQC6</accession>
<dbReference type="EC" id="2.1.1.207" evidence="6"/>
<dbReference type="AlphaFoldDB" id="A0A1M5GQC6"/>
<dbReference type="PANTHER" id="PTHR42971:SF1">
    <property type="entry name" value="TRNA (CYTIDINE(34)-2'-O)-METHYLTRANSFERASE"/>
    <property type="match status" value="1"/>
</dbReference>
<dbReference type="InterPro" id="IPR016914">
    <property type="entry name" value="TrmL"/>
</dbReference>
<keyword evidence="5 6" id="KW-0819">tRNA processing</keyword>
<feature type="binding site" evidence="6 7">
    <location>
        <position position="101"/>
    </location>
    <ligand>
        <name>S-adenosyl-L-methionine</name>
        <dbReference type="ChEBI" id="CHEBI:59789"/>
    </ligand>
</feature>
<evidence type="ECO:0000256" key="1">
    <source>
        <dbReference type="ARBA" id="ARBA00022490"/>
    </source>
</evidence>